<feature type="non-terminal residue" evidence="1">
    <location>
        <position position="64"/>
    </location>
</feature>
<gene>
    <name evidence="1" type="ORF">J0S82_005433</name>
</gene>
<dbReference type="GO" id="GO:0005840">
    <property type="term" value="C:ribosome"/>
    <property type="evidence" value="ECO:0007669"/>
    <property type="project" value="UniProtKB-KW"/>
</dbReference>
<keyword evidence="2" id="KW-1185">Reference proteome</keyword>
<organism evidence="1 2">
    <name type="scientific">Galemys pyrenaicus</name>
    <name type="common">Iberian desman</name>
    <name type="synonym">Pyrenean desman</name>
    <dbReference type="NCBI Taxonomy" id="202257"/>
    <lineage>
        <taxon>Eukaryota</taxon>
        <taxon>Metazoa</taxon>
        <taxon>Chordata</taxon>
        <taxon>Craniata</taxon>
        <taxon>Vertebrata</taxon>
        <taxon>Euteleostomi</taxon>
        <taxon>Mammalia</taxon>
        <taxon>Eutheria</taxon>
        <taxon>Laurasiatheria</taxon>
        <taxon>Eulipotyphla</taxon>
        <taxon>Talpidae</taxon>
        <taxon>Galemys</taxon>
    </lineage>
</organism>
<keyword evidence="1" id="KW-0689">Ribosomal protein</keyword>
<evidence type="ECO:0000313" key="1">
    <source>
        <dbReference type="EMBL" id="KAG8518246.1"/>
    </source>
</evidence>
<accession>A0A8J6AB33</accession>
<dbReference type="EMBL" id="JAGFMF010011638">
    <property type="protein sequence ID" value="KAG8518246.1"/>
    <property type="molecule type" value="Genomic_DNA"/>
</dbReference>
<protein>
    <submittedName>
        <fullName evidence="1">60S ribosomal protein L26</fullName>
    </submittedName>
</protein>
<dbReference type="SUPFAM" id="SSF50104">
    <property type="entry name" value="Translation proteins SH3-like domain"/>
    <property type="match status" value="1"/>
</dbReference>
<reference evidence="1" key="1">
    <citation type="journal article" date="2021" name="Evol. Appl.">
        <title>The genome of the Pyrenean desman and the effects of bottlenecks and inbreeding on the genomic landscape of an endangered species.</title>
        <authorList>
            <person name="Escoda L."/>
            <person name="Castresana J."/>
        </authorList>
    </citation>
    <scope>NUCLEOTIDE SEQUENCE</scope>
    <source>
        <strain evidence="1">IBE-C5619</strain>
    </source>
</reference>
<keyword evidence="1" id="KW-0687">Ribonucleoprotein</keyword>
<dbReference type="GO" id="GO:0031090">
    <property type="term" value="C:organelle membrane"/>
    <property type="evidence" value="ECO:0007669"/>
    <property type="project" value="UniProtKB-ARBA"/>
</dbReference>
<evidence type="ECO:0000313" key="2">
    <source>
        <dbReference type="Proteomes" id="UP000700334"/>
    </source>
</evidence>
<dbReference type="InterPro" id="IPR014722">
    <property type="entry name" value="Rib_uL2_dom2"/>
</dbReference>
<sequence>MVQVVQGNYKGQQIGKVVQVHQEKGLETSVHTDIHLSKILAMRLKMEKDRRKIPQSKATTDIKN</sequence>
<dbReference type="AlphaFoldDB" id="A0A8J6AB33"/>
<dbReference type="InterPro" id="IPR008991">
    <property type="entry name" value="Translation_prot_SH3-like_sf"/>
</dbReference>
<dbReference type="Proteomes" id="UP000700334">
    <property type="component" value="Unassembled WGS sequence"/>
</dbReference>
<dbReference type="Gene3D" id="2.30.30.30">
    <property type="match status" value="1"/>
</dbReference>
<name>A0A8J6AB33_GALPY</name>
<comment type="caution">
    <text evidence="1">The sequence shown here is derived from an EMBL/GenBank/DDBJ whole genome shotgun (WGS) entry which is preliminary data.</text>
</comment>
<proteinExistence type="predicted"/>